<dbReference type="InterPro" id="IPR038765">
    <property type="entry name" value="Papain-like_cys_pep_sf"/>
</dbReference>
<organism evidence="1 2">
    <name type="scientific">Digitaria exilis</name>
    <dbReference type="NCBI Taxonomy" id="1010633"/>
    <lineage>
        <taxon>Eukaryota</taxon>
        <taxon>Viridiplantae</taxon>
        <taxon>Streptophyta</taxon>
        <taxon>Embryophyta</taxon>
        <taxon>Tracheophyta</taxon>
        <taxon>Spermatophyta</taxon>
        <taxon>Magnoliopsida</taxon>
        <taxon>Liliopsida</taxon>
        <taxon>Poales</taxon>
        <taxon>Poaceae</taxon>
        <taxon>PACMAD clade</taxon>
        <taxon>Panicoideae</taxon>
        <taxon>Panicodae</taxon>
        <taxon>Paniceae</taxon>
        <taxon>Anthephorinae</taxon>
        <taxon>Digitaria</taxon>
    </lineage>
</organism>
<keyword evidence="2" id="KW-1185">Reference proteome</keyword>
<dbReference type="Gene3D" id="3.40.395.10">
    <property type="entry name" value="Adenoviral Proteinase, Chain A"/>
    <property type="match status" value="1"/>
</dbReference>
<dbReference type="SUPFAM" id="SSF54001">
    <property type="entry name" value="Cysteine proteinases"/>
    <property type="match status" value="1"/>
</dbReference>
<protein>
    <submittedName>
        <fullName evidence="1">Uncharacterized protein</fullName>
    </submittedName>
</protein>
<accession>A0A835A0Q6</accession>
<gene>
    <name evidence="1" type="ORF">HU200_063983</name>
</gene>
<comment type="caution">
    <text evidence="1">The sequence shown here is derived from an EMBL/GenBank/DDBJ whole genome shotgun (WGS) entry which is preliminary data.</text>
</comment>
<dbReference type="EMBL" id="JACEFO010002735">
    <property type="protein sequence ID" value="KAF8650285.1"/>
    <property type="molecule type" value="Genomic_DNA"/>
</dbReference>
<dbReference type="OrthoDB" id="678532at2759"/>
<reference evidence="1" key="1">
    <citation type="submission" date="2020-07" db="EMBL/GenBank/DDBJ databases">
        <title>Genome sequence and genetic diversity analysis of an under-domesticated orphan crop, white fonio (Digitaria exilis).</title>
        <authorList>
            <person name="Bennetzen J.L."/>
            <person name="Chen S."/>
            <person name="Ma X."/>
            <person name="Wang X."/>
            <person name="Yssel A.E.J."/>
            <person name="Chaluvadi S.R."/>
            <person name="Johnson M."/>
            <person name="Gangashetty P."/>
            <person name="Hamidou F."/>
            <person name="Sanogo M.D."/>
            <person name="Zwaenepoel A."/>
            <person name="Wallace J."/>
            <person name="Van De Peer Y."/>
            <person name="Van Deynze A."/>
        </authorList>
    </citation>
    <scope>NUCLEOTIDE SEQUENCE</scope>
    <source>
        <tissue evidence="1">Leaves</tissue>
    </source>
</reference>
<sequence length="136" mass="15769">MSSSQDKTLVDIGTHWVTKNDIDCLLESSHHLNSQVINAYIRVLKAISRIQKRENGDVYLETTDQANMICNDTVASLKDKDGNYFRLRRTLTYLRHDMVFFPINVTKITGIWWLSMPQNVPYRFLTHWALPLVGLS</sequence>
<dbReference type="AlphaFoldDB" id="A0A835A0Q6"/>
<name>A0A835A0Q6_9POAL</name>
<evidence type="ECO:0000313" key="2">
    <source>
        <dbReference type="Proteomes" id="UP000636709"/>
    </source>
</evidence>
<dbReference type="Proteomes" id="UP000636709">
    <property type="component" value="Unassembled WGS sequence"/>
</dbReference>
<proteinExistence type="predicted"/>
<evidence type="ECO:0000313" key="1">
    <source>
        <dbReference type="EMBL" id="KAF8650285.1"/>
    </source>
</evidence>